<dbReference type="eggNOG" id="ENOG5030A1Z">
    <property type="taxonomic scope" value="Bacteria"/>
</dbReference>
<dbReference type="EMBL" id="BDOR01000001">
    <property type="protein sequence ID" value="GBF00968.1"/>
    <property type="molecule type" value="Genomic_DNA"/>
</dbReference>
<reference evidence="1 5" key="2">
    <citation type="submission" date="2018-10" db="EMBL/GenBank/DDBJ databases">
        <title>Genome seuquencing of Lactobacillus species.</title>
        <authorList>
            <person name="Baek C."/>
            <person name="Yi H."/>
        </authorList>
    </citation>
    <scope>NUCLEOTIDE SEQUENCE [LARGE SCALE GENOMIC DNA]</scope>
    <source>
        <strain evidence="1 5">DSM 10667</strain>
    </source>
</reference>
<reference evidence="3 6" key="3">
    <citation type="submission" date="2019-01" db="EMBL/GenBank/DDBJ databases">
        <title>Draft genome sequence of Lactobacillus paraplantarum OSY-TC318, a Producer of the novel lantibiotic Paraplantaracin TC318.</title>
        <authorList>
            <person name="Hussein W.E."/>
            <person name="Huang E."/>
            <person name="Yousef A.E."/>
        </authorList>
    </citation>
    <scope>NUCLEOTIDE SEQUENCE [LARGE SCALE GENOMIC DNA]</scope>
    <source>
        <strain evidence="3 6">OSY-TC318</strain>
    </source>
</reference>
<dbReference type="EMBL" id="CP032744">
    <property type="protein sequence ID" value="AYJ38804.1"/>
    <property type="molecule type" value="Genomic_DNA"/>
</dbReference>
<dbReference type="Proteomes" id="UP000292648">
    <property type="component" value="Unassembled WGS sequence"/>
</dbReference>
<name>A0A098R5B8_9LACO</name>
<gene>
    <name evidence="3" type="ORF">EUZ87_08555</name>
    <name evidence="1" type="ORF">LP667_08250</name>
    <name evidence="2" type="ORF">LPPLD21_00470</name>
</gene>
<protein>
    <submittedName>
        <fullName evidence="3">Uncharacterized protein</fullName>
    </submittedName>
</protein>
<dbReference type="KEGG" id="lpx:ASU28_08725"/>
<accession>A0A098R5B8</accession>
<dbReference type="AlphaFoldDB" id="A0A098R5B8"/>
<proteinExistence type="predicted"/>
<reference evidence="2 4" key="1">
    <citation type="submission" date="2017-04" db="EMBL/GenBank/DDBJ databases">
        <title>In vitro and in silico characterization of Lactobacillus paraplantarum D2-1, a starter culture for soymilk fermentation.</title>
        <authorList>
            <person name="Endo A."/>
            <person name="Sasaki F."/>
            <person name="Maeno S."/>
            <person name="Kanesaki Y."/>
            <person name="Kubota E."/>
            <person name="Torres G.A."/>
            <person name="Tomita S."/>
            <person name="Nakagawa J."/>
        </authorList>
    </citation>
    <scope>NUCLEOTIDE SEQUENCE [LARGE SCALE GENOMIC DNA]</scope>
    <source>
        <strain evidence="2 4">D2-1</strain>
    </source>
</reference>
<dbReference type="HOGENOM" id="CLU_2356212_0_0_9"/>
<dbReference type="Proteomes" id="UP000277896">
    <property type="component" value="Chromosome"/>
</dbReference>
<sequence length="96" mass="10910">MVLIERIYRRGHEQLTNVDQIEKFETSDGYVTSNEVLAREIGADSENCFYKNQEGKRKKVVASKDDQGSWHLKTIGTTDPASDGLLQLPHMDNVWG</sequence>
<evidence type="ECO:0000313" key="5">
    <source>
        <dbReference type="Proteomes" id="UP000277896"/>
    </source>
</evidence>
<evidence type="ECO:0000313" key="6">
    <source>
        <dbReference type="Proteomes" id="UP000292648"/>
    </source>
</evidence>
<dbReference type="Proteomes" id="UP000236162">
    <property type="component" value="Unassembled WGS sequence"/>
</dbReference>
<evidence type="ECO:0000313" key="3">
    <source>
        <dbReference type="EMBL" id="TBX42343.1"/>
    </source>
</evidence>
<organism evidence="3 6">
    <name type="scientific">Lactiplantibacillus paraplantarum</name>
    <dbReference type="NCBI Taxonomy" id="60520"/>
    <lineage>
        <taxon>Bacteria</taxon>
        <taxon>Bacillati</taxon>
        <taxon>Bacillota</taxon>
        <taxon>Bacilli</taxon>
        <taxon>Lactobacillales</taxon>
        <taxon>Lactobacillaceae</taxon>
        <taxon>Lactiplantibacillus</taxon>
    </lineage>
</organism>
<dbReference type="RefSeq" id="WP_021730828.1">
    <property type="nucleotide sequence ID" value="NZ_AVAI01000064.1"/>
</dbReference>
<evidence type="ECO:0000313" key="2">
    <source>
        <dbReference type="EMBL" id="GBF00968.1"/>
    </source>
</evidence>
<keyword evidence="4" id="KW-1185">Reference proteome</keyword>
<evidence type="ECO:0000313" key="4">
    <source>
        <dbReference type="Proteomes" id="UP000236162"/>
    </source>
</evidence>
<dbReference type="EMBL" id="SEHH01000059">
    <property type="protein sequence ID" value="TBX42343.1"/>
    <property type="molecule type" value="Genomic_DNA"/>
</dbReference>
<evidence type="ECO:0000313" key="1">
    <source>
        <dbReference type="EMBL" id="AYJ38804.1"/>
    </source>
</evidence>
<dbReference type="GeneID" id="79807515"/>